<sequence>MENIQSPLQIGNIALQHRIVLAPLTRFRADDNHVPLPFVKEYYAQRASVPGTLLITEGTFISSRAGGFNNVPGIYNDEQIRAWKEVTDAVHAKDSFIFCQLWALGRAADSRVLAADGHPVVSSSNIPISAERAVPTPLDENGIQEFIGDYVQAAKNAMDAGFDGVEIHGANGYLCDQFLQDTCNNRNDRWGGSIENRSRFGIEVAKAVSEAIGSEKTAYRISPWSPFQAMGMADPKPQFTHLVQNLAKIKLAYLHVVESRISGPESCEGAYQSTDFVVDAYANSGPVILAGGFTPETANQRIEKHKGRRIAIAFGRFYTSNPDLPFRAFNQIDFTPYNRNTFYTPKSPIGYVDFLNSSQYEAWASRKSEVSPTLN</sequence>
<accession>A0A0H1BN42</accession>
<dbReference type="Gene3D" id="3.20.20.70">
    <property type="entry name" value="Aldolase class I"/>
    <property type="match status" value="1"/>
</dbReference>
<dbReference type="FunFam" id="3.20.20.70:FF:000138">
    <property type="entry name" value="NADPH dehydrogenase 1"/>
    <property type="match status" value="1"/>
</dbReference>
<comment type="caution">
    <text evidence="3">The sequence shown here is derived from an EMBL/GenBank/DDBJ whole genome shotgun (WGS) entry which is preliminary data.</text>
</comment>
<evidence type="ECO:0000256" key="1">
    <source>
        <dbReference type="ARBA" id="ARBA00022857"/>
    </source>
</evidence>
<evidence type="ECO:0000259" key="2">
    <source>
        <dbReference type="Pfam" id="PF00724"/>
    </source>
</evidence>
<evidence type="ECO:0000313" key="4">
    <source>
        <dbReference type="Proteomes" id="UP000053573"/>
    </source>
</evidence>
<dbReference type="SUPFAM" id="SSF51395">
    <property type="entry name" value="FMN-linked oxidoreductases"/>
    <property type="match status" value="1"/>
</dbReference>
<reference evidence="4" key="1">
    <citation type="journal article" date="2015" name="PLoS Genet.">
        <title>The dynamic genome and transcriptome of the human fungal pathogen Blastomyces and close relative Emmonsia.</title>
        <authorList>
            <person name="Munoz J.F."/>
            <person name="Gauthier G.M."/>
            <person name="Desjardins C.A."/>
            <person name="Gallo J.E."/>
            <person name="Holder J."/>
            <person name="Sullivan T.D."/>
            <person name="Marty A.J."/>
            <person name="Carmen J.C."/>
            <person name="Chen Z."/>
            <person name="Ding L."/>
            <person name="Gujja S."/>
            <person name="Magrini V."/>
            <person name="Misas E."/>
            <person name="Mitreva M."/>
            <person name="Priest M."/>
            <person name="Saif S."/>
            <person name="Whiston E.A."/>
            <person name="Young S."/>
            <person name="Zeng Q."/>
            <person name="Goldman W.E."/>
            <person name="Mardis E.R."/>
            <person name="Taylor J.W."/>
            <person name="McEwen J.G."/>
            <person name="Clay O.K."/>
            <person name="Klein B.S."/>
            <person name="Cuomo C.A."/>
        </authorList>
    </citation>
    <scope>NUCLEOTIDE SEQUENCE [LARGE SCALE GENOMIC DNA]</scope>
    <source>
        <strain evidence="4">UAMH 139</strain>
    </source>
</reference>
<dbReference type="EMBL" id="LDEV01001972">
    <property type="protein sequence ID" value="KLJ10581.1"/>
    <property type="molecule type" value="Genomic_DNA"/>
</dbReference>
<protein>
    <recommendedName>
        <fullName evidence="2">NADH:flavin oxidoreductase/NADH oxidase N-terminal domain-containing protein</fullName>
    </recommendedName>
</protein>
<dbReference type="PANTHER" id="PTHR22893:SF91">
    <property type="entry name" value="NADPH DEHYDROGENASE 2-RELATED"/>
    <property type="match status" value="1"/>
</dbReference>
<gene>
    <name evidence="3" type="ORF">EMPG_14031</name>
</gene>
<organism evidence="3 4">
    <name type="scientific">Blastomyces silverae</name>
    <dbReference type="NCBI Taxonomy" id="2060906"/>
    <lineage>
        <taxon>Eukaryota</taxon>
        <taxon>Fungi</taxon>
        <taxon>Dikarya</taxon>
        <taxon>Ascomycota</taxon>
        <taxon>Pezizomycotina</taxon>
        <taxon>Eurotiomycetes</taxon>
        <taxon>Eurotiomycetidae</taxon>
        <taxon>Onygenales</taxon>
        <taxon>Ajellomycetaceae</taxon>
        <taxon>Blastomyces</taxon>
    </lineage>
</organism>
<keyword evidence="4" id="KW-1185">Reference proteome</keyword>
<dbReference type="InterPro" id="IPR001155">
    <property type="entry name" value="OxRdtase_FMN_N"/>
</dbReference>
<proteinExistence type="predicted"/>
<dbReference type="STRING" id="2060906.A0A0H1BN42"/>
<feature type="domain" description="NADH:flavin oxidoreductase/NADH oxidase N-terminal" evidence="2">
    <location>
        <begin position="6"/>
        <end position="331"/>
    </location>
</feature>
<dbReference type="GO" id="GO:0010181">
    <property type="term" value="F:FMN binding"/>
    <property type="evidence" value="ECO:0007669"/>
    <property type="project" value="InterPro"/>
</dbReference>
<evidence type="ECO:0000313" key="3">
    <source>
        <dbReference type="EMBL" id="KLJ10581.1"/>
    </source>
</evidence>
<dbReference type="InterPro" id="IPR045247">
    <property type="entry name" value="Oye-like"/>
</dbReference>
<dbReference type="AlphaFoldDB" id="A0A0H1BN42"/>
<dbReference type="Proteomes" id="UP000053573">
    <property type="component" value="Unassembled WGS sequence"/>
</dbReference>
<dbReference type="Pfam" id="PF00724">
    <property type="entry name" value="Oxidored_FMN"/>
    <property type="match status" value="1"/>
</dbReference>
<dbReference type="OrthoDB" id="1663137at2759"/>
<keyword evidence="1" id="KW-0521">NADP</keyword>
<dbReference type="InterPro" id="IPR013785">
    <property type="entry name" value="Aldolase_TIM"/>
</dbReference>
<dbReference type="GO" id="GO:0003959">
    <property type="term" value="F:NADPH dehydrogenase activity"/>
    <property type="evidence" value="ECO:0007669"/>
    <property type="project" value="TreeGrafter"/>
</dbReference>
<name>A0A0H1BN42_9EURO</name>
<dbReference type="PANTHER" id="PTHR22893">
    <property type="entry name" value="NADH OXIDOREDUCTASE-RELATED"/>
    <property type="match status" value="1"/>
</dbReference>
<dbReference type="CDD" id="cd02933">
    <property type="entry name" value="OYE_like_FMN"/>
    <property type="match status" value="1"/>
</dbReference>